<protein>
    <submittedName>
        <fullName evidence="1">Uncharacterized protein</fullName>
    </submittedName>
</protein>
<sequence>MSIHHQFKCENLLICKQQNLLSKRLRRKWLPTLQAKSEICSPKNTSECPTIWLEPLNFHCSEPTDQQISVHSTIFGSELSSLSHAAAVVVSAVKFSYLQTTKPILQRTEKEMVTYSPS</sequence>
<evidence type="ECO:0000313" key="2">
    <source>
        <dbReference type="Proteomes" id="UP001162992"/>
    </source>
</evidence>
<dbReference type="EMBL" id="CM055110">
    <property type="protein sequence ID" value="KAJ7522122.1"/>
    <property type="molecule type" value="Genomic_DNA"/>
</dbReference>
<reference evidence="2" key="1">
    <citation type="journal article" date="2024" name="Proc. Natl. Acad. Sci. U.S.A.">
        <title>Extraordinary preservation of gene collinearity over three hundred million years revealed in homosporous lycophytes.</title>
        <authorList>
            <person name="Li C."/>
            <person name="Wickell D."/>
            <person name="Kuo L.Y."/>
            <person name="Chen X."/>
            <person name="Nie B."/>
            <person name="Liao X."/>
            <person name="Peng D."/>
            <person name="Ji J."/>
            <person name="Jenkins J."/>
            <person name="Williams M."/>
            <person name="Shu S."/>
            <person name="Plott C."/>
            <person name="Barry K."/>
            <person name="Rajasekar S."/>
            <person name="Grimwood J."/>
            <person name="Han X."/>
            <person name="Sun S."/>
            <person name="Hou Z."/>
            <person name="He W."/>
            <person name="Dai G."/>
            <person name="Sun C."/>
            <person name="Schmutz J."/>
            <person name="Leebens-Mack J.H."/>
            <person name="Li F.W."/>
            <person name="Wang L."/>
        </authorList>
    </citation>
    <scope>NUCLEOTIDE SEQUENCE [LARGE SCALE GENOMIC DNA]</scope>
    <source>
        <strain evidence="2">cv. PW_Plant_1</strain>
    </source>
</reference>
<keyword evidence="2" id="KW-1185">Reference proteome</keyword>
<gene>
    <name evidence="1" type="ORF">O6H91_19G084600</name>
</gene>
<organism evidence="1 2">
    <name type="scientific">Diphasiastrum complanatum</name>
    <name type="common">Issler's clubmoss</name>
    <name type="synonym">Lycopodium complanatum</name>
    <dbReference type="NCBI Taxonomy" id="34168"/>
    <lineage>
        <taxon>Eukaryota</taxon>
        <taxon>Viridiplantae</taxon>
        <taxon>Streptophyta</taxon>
        <taxon>Embryophyta</taxon>
        <taxon>Tracheophyta</taxon>
        <taxon>Lycopodiopsida</taxon>
        <taxon>Lycopodiales</taxon>
        <taxon>Lycopodiaceae</taxon>
        <taxon>Lycopodioideae</taxon>
        <taxon>Diphasiastrum</taxon>
    </lineage>
</organism>
<name>A0ACC2AY39_DIPCM</name>
<evidence type="ECO:0000313" key="1">
    <source>
        <dbReference type="EMBL" id="KAJ7522122.1"/>
    </source>
</evidence>
<comment type="caution">
    <text evidence="1">The sequence shown here is derived from an EMBL/GenBank/DDBJ whole genome shotgun (WGS) entry which is preliminary data.</text>
</comment>
<dbReference type="Proteomes" id="UP001162992">
    <property type="component" value="Chromosome 19"/>
</dbReference>
<accession>A0ACC2AY39</accession>
<proteinExistence type="predicted"/>